<organism evidence="1 2">
    <name type="scientific">Eumeta variegata</name>
    <name type="common">Bagworm moth</name>
    <name type="synonym">Eumeta japonica</name>
    <dbReference type="NCBI Taxonomy" id="151549"/>
    <lineage>
        <taxon>Eukaryota</taxon>
        <taxon>Metazoa</taxon>
        <taxon>Ecdysozoa</taxon>
        <taxon>Arthropoda</taxon>
        <taxon>Hexapoda</taxon>
        <taxon>Insecta</taxon>
        <taxon>Pterygota</taxon>
        <taxon>Neoptera</taxon>
        <taxon>Endopterygota</taxon>
        <taxon>Lepidoptera</taxon>
        <taxon>Glossata</taxon>
        <taxon>Ditrysia</taxon>
        <taxon>Tineoidea</taxon>
        <taxon>Psychidae</taxon>
        <taxon>Oiketicinae</taxon>
        <taxon>Eumeta</taxon>
    </lineage>
</organism>
<protein>
    <submittedName>
        <fullName evidence="1">Uncharacterized protein</fullName>
    </submittedName>
</protein>
<keyword evidence="2" id="KW-1185">Reference proteome</keyword>
<dbReference type="EMBL" id="BGZK01000138">
    <property type="protein sequence ID" value="GBP22331.1"/>
    <property type="molecule type" value="Genomic_DNA"/>
</dbReference>
<reference evidence="1 2" key="1">
    <citation type="journal article" date="2019" name="Commun. Biol.">
        <title>The bagworm genome reveals a unique fibroin gene that provides high tensile strength.</title>
        <authorList>
            <person name="Kono N."/>
            <person name="Nakamura H."/>
            <person name="Ohtoshi R."/>
            <person name="Tomita M."/>
            <person name="Numata K."/>
            <person name="Arakawa K."/>
        </authorList>
    </citation>
    <scope>NUCLEOTIDE SEQUENCE [LARGE SCALE GENOMIC DNA]</scope>
</reference>
<comment type="caution">
    <text evidence="1">The sequence shown here is derived from an EMBL/GenBank/DDBJ whole genome shotgun (WGS) entry which is preliminary data.</text>
</comment>
<accession>A0A4C1U7M5</accession>
<gene>
    <name evidence="1" type="ORF">EVAR_22617_1</name>
</gene>
<sequence length="157" mass="17725">MFDNQEIEHVDDVTSLFNPHAMIIATSKRKVNILKTVITPVCRILPLWSDSPFRVDDIENPWKKNELLNIWGLVLKLCLPCPWIFVTPEESSVRCPALHRNRISDGERSGLMEKRGTISDKAVVNLGFLSKGRPTLPSSRVRQLNGLTSAPRPEKIG</sequence>
<evidence type="ECO:0000313" key="2">
    <source>
        <dbReference type="Proteomes" id="UP000299102"/>
    </source>
</evidence>
<dbReference type="Proteomes" id="UP000299102">
    <property type="component" value="Unassembled WGS sequence"/>
</dbReference>
<proteinExistence type="predicted"/>
<evidence type="ECO:0000313" key="1">
    <source>
        <dbReference type="EMBL" id="GBP22331.1"/>
    </source>
</evidence>
<name>A0A4C1U7M5_EUMVA</name>
<dbReference type="AlphaFoldDB" id="A0A4C1U7M5"/>